<keyword evidence="1" id="KW-1133">Transmembrane helix</keyword>
<dbReference type="InterPro" id="IPR041401">
    <property type="entry name" value="TseB-like_dom"/>
</dbReference>
<feature type="transmembrane region" description="Helical" evidence="1">
    <location>
        <begin position="16"/>
        <end position="36"/>
    </location>
</feature>
<dbReference type="Pfam" id="PF17881">
    <property type="entry name" value="TseB"/>
    <property type="match status" value="1"/>
</dbReference>
<sequence>MIKQYLPSTVPSWVKWTPVIILFLFLIMLGFGISIYNHTMDNKRDGFEQSSEIAMEQTALVSVDQVERYHGEEYYHVVTGTTEDGEKGFAFVPQGDQQKPVRLILEKNIMNENEMKNQWKKSCSSCSFISMNLGINGDTYLWEIKYIDEQDRYVFDYYNAMNGEKFGNYRLRQSLY</sequence>
<dbReference type="EMBL" id="CP041666">
    <property type="protein sequence ID" value="QDP40432.1"/>
    <property type="molecule type" value="Genomic_DNA"/>
</dbReference>
<dbReference type="RefSeq" id="WP_143894001.1">
    <property type="nucleotide sequence ID" value="NZ_CP041666.1"/>
</dbReference>
<gene>
    <name evidence="3" type="ORF">FN924_09705</name>
</gene>
<keyword evidence="4" id="KW-1185">Reference proteome</keyword>
<evidence type="ECO:0000313" key="3">
    <source>
        <dbReference type="EMBL" id="QDP40432.1"/>
    </source>
</evidence>
<accession>A0A516KG99</accession>
<proteinExistence type="predicted"/>
<evidence type="ECO:0000313" key="4">
    <source>
        <dbReference type="Proteomes" id="UP000315215"/>
    </source>
</evidence>
<feature type="domain" description="Cell wall elongation regulator TseB-like" evidence="2">
    <location>
        <begin position="49"/>
        <end position="93"/>
    </location>
</feature>
<organism evidence="3 4">
    <name type="scientific">Radiobacillus deserti</name>
    <dbReference type="NCBI Taxonomy" id="2594883"/>
    <lineage>
        <taxon>Bacteria</taxon>
        <taxon>Bacillati</taxon>
        <taxon>Bacillota</taxon>
        <taxon>Bacilli</taxon>
        <taxon>Bacillales</taxon>
        <taxon>Bacillaceae</taxon>
        <taxon>Radiobacillus</taxon>
    </lineage>
</organism>
<dbReference type="OrthoDB" id="2381181at2"/>
<dbReference type="Gene3D" id="3.10.450.40">
    <property type="match status" value="2"/>
</dbReference>
<dbReference type="InterPro" id="IPR046350">
    <property type="entry name" value="Cystatin_sf"/>
</dbReference>
<protein>
    <recommendedName>
        <fullName evidence="2">Cell wall elongation regulator TseB-like domain-containing protein</fullName>
    </recommendedName>
</protein>
<dbReference type="Proteomes" id="UP000315215">
    <property type="component" value="Chromosome"/>
</dbReference>
<name>A0A516KG99_9BACI</name>
<dbReference type="SUPFAM" id="SSF54403">
    <property type="entry name" value="Cystatin/monellin"/>
    <property type="match status" value="2"/>
</dbReference>
<dbReference type="KEGG" id="aqt:FN924_09705"/>
<keyword evidence="1" id="KW-0472">Membrane</keyword>
<keyword evidence="1" id="KW-0812">Transmembrane</keyword>
<evidence type="ECO:0000259" key="2">
    <source>
        <dbReference type="Pfam" id="PF17881"/>
    </source>
</evidence>
<dbReference type="AlphaFoldDB" id="A0A516KG99"/>
<reference evidence="3 4" key="1">
    <citation type="submission" date="2019-07" db="EMBL/GenBank/DDBJ databases">
        <authorList>
            <person name="Li J."/>
        </authorList>
    </citation>
    <scope>NUCLEOTIDE SEQUENCE [LARGE SCALE GENOMIC DNA]</scope>
    <source>
        <strain evidence="3 4">TKL69</strain>
    </source>
</reference>
<evidence type="ECO:0000256" key="1">
    <source>
        <dbReference type="SAM" id="Phobius"/>
    </source>
</evidence>